<keyword evidence="2" id="KW-1185">Reference proteome</keyword>
<accession>A0A4U5N514</accession>
<proteinExistence type="predicted"/>
<evidence type="ECO:0000313" key="1">
    <source>
        <dbReference type="EMBL" id="TKR77636.1"/>
    </source>
</evidence>
<reference evidence="1 2" key="1">
    <citation type="journal article" date="2015" name="Genome Biol.">
        <title>Comparative genomics of Steinernema reveals deeply conserved gene regulatory networks.</title>
        <authorList>
            <person name="Dillman A.R."/>
            <person name="Macchietto M."/>
            <person name="Porter C.F."/>
            <person name="Rogers A."/>
            <person name="Williams B."/>
            <person name="Antoshechkin I."/>
            <person name="Lee M.M."/>
            <person name="Goodwin Z."/>
            <person name="Lu X."/>
            <person name="Lewis E.E."/>
            <person name="Goodrich-Blair H."/>
            <person name="Stock S.P."/>
            <person name="Adams B.J."/>
            <person name="Sternberg P.W."/>
            <person name="Mortazavi A."/>
        </authorList>
    </citation>
    <scope>NUCLEOTIDE SEQUENCE [LARGE SCALE GENOMIC DNA]</scope>
    <source>
        <strain evidence="1 2">ALL</strain>
    </source>
</reference>
<name>A0A4U5N514_STECR</name>
<gene>
    <name evidence="1" type="ORF">L596_018570</name>
</gene>
<reference evidence="1 2" key="2">
    <citation type="journal article" date="2019" name="G3 (Bethesda)">
        <title>Hybrid Assembly of the Genome of the Entomopathogenic Nematode Steinernema carpocapsae Identifies the X-Chromosome.</title>
        <authorList>
            <person name="Serra L."/>
            <person name="Macchietto M."/>
            <person name="Macias-Munoz A."/>
            <person name="McGill C.J."/>
            <person name="Rodriguez I.M."/>
            <person name="Rodriguez B."/>
            <person name="Murad R."/>
            <person name="Mortazavi A."/>
        </authorList>
    </citation>
    <scope>NUCLEOTIDE SEQUENCE [LARGE SCALE GENOMIC DNA]</scope>
    <source>
        <strain evidence="1 2">ALL</strain>
    </source>
</reference>
<protein>
    <submittedName>
        <fullName evidence="1">Uncharacterized protein</fullName>
    </submittedName>
</protein>
<dbReference type="Proteomes" id="UP000298663">
    <property type="component" value="Unassembled WGS sequence"/>
</dbReference>
<evidence type="ECO:0000313" key="2">
    <source>
        <dbReference type="Proteomes" id="UP000298663"/>
    </source>
</evidence>
<comment type="caution">
    <text evidence="1">The sequence shown here is derived from an EMBL/GenBank/DDBJ whole genome shotgun (WGS) entry which is preliminary data.</text>
</comment>
<organism evidence="1 2">
    <name type="scientific">Steinernema carpocapsae</name>
    <name type="common">Entomopathogenic nematode</name>
    <dbReference type="NCBI Taxonomy" id="34508"/>
    <lineage>
        <taxon>Eukaryota</taxon>
        <taxon>Metazoa</taxon>
        <taxon>Ecdysozoa</taxon>
        <taxon>Nematoda</taxon>
        <taxon>Chromadorea</taxon>
        <taxon>Rhabditida</taxon>
        <taxon>Tylenchina</taxon>
        <taxon>Panagrolaimomorpha</taxon>
        <taxon>Strongyloidoidea</taxon>
        <taxon>Steinernematidae</taxon>
        <taxon>Steinernema</taxon>
    </lineage>
</organism>
<dbReference type="AlphaFoldDB" id="A0A4U5N514"/>
<sequence>MHAPIREVHWEMRPPSRPIEEDTSINSNRKSAQLMLCPTEPTVAQRVRVKWLHLHYTIAHGRHYAIPTCISGPTLIKVKRVRATPRKAREMQVHRLIPPVPIMVSRSCLYDSNQFPFLVQAMPESSEN</sequence>
<dbReference type="EMBL" id="AZBU02000005">
    <property type="protein sequence ID" value="TKR77636.1"/>
    <property type="molecule type" value="Genomic_DNA"/>
</dbReference>